<reference evidence="5" key="1">
    <citation type="submission" date="2020-10" db="EMBL/GenBank/DDBJ databases">
        <authorList>
            <person name="Castelo-Branco R."/>
            <person name="Eusebio N."/>
            <person name="Adriana R."/>
            <person name="Vieira A."/>
            <person name="Brugerolle De Fraissinette N."/>
            <person name="Rezende De Castro R."/>
            <person name="Schneider M.P."/>
            <person name="Vasconcelos V."/>
            <person name="Leao P.N."/>
        </authorList>
    </citation>
    <scope>NUCLEOTIDE SEQUENCE</scope>
    <source>
        <strain evidence="5">LEGE 11480</strain>
    </source>
</reference>
<name>A0A928Z6X1_9CYAN</name>
<dbReference type="GO" id="GO:0003700">
    <property type="term" value="F:DNA-binding transcription factor activity"/>
    <property type="evidence" value="ECO:0007669"/>
    <property type="project" value="TreeGrafter"/>
</dbReference>
<accession>A0A928Z6X1</accession>
<comment type="caution">
    <text evidence="5">The sequence shown here is derived from an EMBL/GenBank/DDBJ whole genome shotgun (WGS) entry which is preliminary data.</text>
</comment>
<feature type="DNA-binding region" description="H-T-H motif" evidence="3">
    <location>
        <begin position="29"/>
        <end position="48"/>
    </location>
</feature>
<proteinExistence type="predicted"/>
<dbReference type="SUPFAM" id="SSF46689">
    <property type="entry name" value="Homeodomain-like"/>
    <property type="match status" value="1"/>
</dbReference>
<gene>
    <name evidence="5" type="ORF">IQ266_27275</name>
</gene>
<dbReference type="Gene3D" id="1.10.443.10">
    <property type="entry name" value="Intergrase catalytic core"/>
    <property type="match status" value="1"/>
</dbReference>
<evidence type="ECO:0000256" key="1">
    <source>
        <dbReference type="ARBA" id="ARBA00023125"/>
    </source>
</evidence>
<evidence type="ECO:0000256" key="2">
    <source>
        <dbReference type="ARBA" id="ARBA00023172"/>
    </source>
</evidence>
<keyword evidence="2" id="KW-0233">DNA recombination</keyword>
<dbReference type="SUPFAM" id="SSF56349">
    <property type="entry name" value="DNA breaking-rejoining enzymes"/>
    <property type="match status" value="1"/>
</dbReference>
<dbReference type="InterPro" id="IPR009057">
    <property type="entry name" value="Homeodomain-like_sf"/>
</dbReference>
<organism evidence="5 6">
    <name type="scientific">Romeriopsis navalis LEGE 11480</name>
    <dbReference type="NCBI Taxonomy" id="2777977"/>
    <lineage>
        <taxon>Bacteria</taxon>
        <taxon>Bacillati</taxon>
        <taxon>Cyanobacteriota</taxon>
        <taxon>Cyanophyceae</taxon>
        <taxon>Leptolyngbyales</taxon>
        <taxon>Leptolyngbyaceae</taxon>
        <taxon>Romeriopsis</taxon>
        <taxon>Romeriopsis navalis</taxon>
    </lineage>
</organism>
<protein>
    <submittedName>
        <fullName evidence="5">TetR family transcriptional regulator</fullName>
    </submittedName>
</protein>
<dbReference type="PROSITE" id="PS50977">
    <property type="entry name" value="HTH_TETR_2"/>
    <property type="match status" value="1"/>
</dbReference>
<dbReference type="GO" id="GO:0015074">
    <property type="term" value="P:DNA integration"/>
    <property type="evidence" value="ECO:0007669"/>
    <property type="project" value="InterPro"/>
</dbReference>
<dbReference type="Pfam" id="PF00440">
    <property type="entry name" value="TetR_N"/>
    <property type="match status" value="1"/>
</dbReference>
<dbReference type="InterPro" id="IPR013762">
    <property type="entry name" value="Integrase-like_cat_sf"/>
</dbReference>
<dbReference type="AlphaFoldDB" id="A0A928Z6X1"/>
<dbReference type="InterPro" id="IPR036271">
    <property type="entry name" value="Tet_transcr_reg_TetR-rel_C_sf"/>
</dbReference>
<dbReference type="InterPro" id="IPR001647">
    <property type="entry name" value="HTH_TetR"/>
</dbReference>
<dbReference type="PANTHER" id="PTHR30055">
    <property type="entry name" value="HTH-TYPE TRANSCRIPTIONAL REGULATOR RUTR"/>
    <property type="match status" value="1"/>
</dbReference>
<dbReference type="EMBL" id="JADEXQ010000200">
    <property type="protein sequence ID" value="MBE9033437.1"/>
    <property type="molecule type" value="Genomic_DNA"/>
</dbReference>
<dbReference type="Proteomes" id="UP000625316">
    <property type="component" value="Unassembled WGS sequence"/>
</dbReference>
<evidence type="ECO:0000313" key="5">
    <source>
        <dbReference type="EMBL" id="MBE9033437.1"/>
    </source>
</evidence>
<keyword evidence="6" id="KW-1185">Reference proteome</keyword>
<dbReference type="InterPro" id="IPR011010">
    <property type="entry name" value="DNA_brk_join_enz"/>
</dbReference>
<dbReference type="Gene3D" id="1.10.357.10">
    <property type="entry name" value="Tetracycline Repressor, domain 2"/>
    <property type="match status" value="1"/>
</dbReference>
<dbReference type="PANTHER" id="PTHR30055:SF226">
    <property type="entry name" value="HTH-TYPE TRANSCRIPTIONAL REGULATOR PKSA"/>
    <property type="match status" value="1"/>
</dbReference>
<sequence>MASKKKSTKARLIDAALELFIDRGITDTTTKAIAERAEVNEVTLFRHFGNKNGLLIAILTDDDRLPQLGQRVIDQMSADPSSANPTDSLSQALTQYSQASLDHLTHLQNLIHSIIGEAHQAPPENRQALSQGLKQTNQPIAEYFTTAIAQTQNHSNFPPETLTSLLHSLLIGYFILQTTSDNPTPWNSQADFLSSLTTLFLKGAIVQPSTTPIATSQTPAIPTAKINDLPAPLVRDILQRAKKLGRQEYAFAYLLFATGLTPDEILNLETSHYIPEPGQHLIQINTGSIRQVPLTQWIAGKRYGSDNSNPLNQWIKSRKDEHNAIFLNPQTQPLISTAELQTLWNTLTADLLTPQGQSPTIDQAHQTWCVEMLIKGIDLENLSLLSGIPTDQLEPFAQRAKVKAAIDQASQLDKQS</sequence>
<dbReference type="PRINTS" id="PR00455">
    <property type="entry name" value="HTHTETR"/>
</dbReference>
<evidence type="ECO:0000313" key="6">
    <source>
        <dbReference type="Proteomes" id="UP000625316"/>
    </source>
</evidence>
<dbReference type="GO" id="GO:0006310">
    <property type="term" value="P:DNA recombination"/>
    <property type="evidence" value="ECO:0007669"/>
    <property type="project" value="UniProtKB-KW"/>
</dbReference>
<evidence type="ECO:0000256" key="3">
    <source>
        <dbReference type="PROSITE-ProRule" id="PRU00335"/>
    </source>
</evidence>
<keyword evidence="1 3" id="KW-0238">DNA-binding</keyword>
<feature type="domain" description="HTH tetR-type" evidence="4">
    <location>
        <begin position="6"/>
        <end position="66"/>
    </location>
</feature>
<dbReference type="InterPro" id="IPR050109">
    <property type="entry name" value="HTH-type_TetR-like_transc_reg"/>
</dbReference>
<dbReference type="RefSeq" id="WP_264328240.1">
    <property type="nucleotide sequence ID" value="NZ_JADEXQ010000200.1"/>
</dbReference>
<dbReference type="GO" id="GO:0000976">
    <property type="term" value="F:transcription cis-regulatory region binding"/>
    <property type="evidence" value="ECO:0007669"/>
    <property type="project" value="TreeGrafter"/>
</dbReference>
<evidence type="ECO:0000259" key="4">
    <source>
        <dbReference type="PROSITE" id="PS50977"/>
    </source>
</evidence>
<dbReference type="SUPFAM" id="SSF48498">
    <property type="entry name" value="Tetracyclin repressor-like, C-terminal domain"/>
    <property type="match status" value="1"/>
</dbReference>